<dbReference type="Proteomes" id="UP000886998">
    <property type="component" value="Unassembled WGS sequence"/>
</dbReference>
<proteinExistence type="predicted"/>
<dbReference type="OrthoDB" id="6429659at2759"/>
<evidence type="ECO:0000313" key="1">
    <source>
        <dbReference type="EMBL" id="GFS43686.1"/>
    </source>
</evidence>
<reference evidence="1" key="1">
    <citation type="submission" date="2020-08" db="EMBL/GenBank/DDBJ databases">
        <title>Multicomponent nature underlies the extraordinary mechanical properties of spider dragline silk.</title>
        <authorList>
            <person name="Kono N."/>
            <person name="Nakamura H."/>
            <person name="Mori M."/>
            <person name="Yoshida Y."/>
            <person name="Ohtoshi R."/>
            <person name="Malay A.D."/>
            <person name="Moran D.A.P."/>
            <person name="Tomita M."/>
            <person name="Numata K."/>
            <person name="Arakawa K."/>
        </authorList>
    </citation>
    <scope>NUCLEOTIDE SEQUENCE</scope>
</reference>
<dbReference type="AlphaFoldDB" id="A0A8X6KEN4"/>
<accession>A0A8X6KEN4</accession>
<protein>
    <submittedName>
        <fullName evidence="1">Uncharacterized protein</fullName>
    </submittedName>
</protein>
<evidence type="ECO:0000313" key="2">
    <source>
        <dbReference type="Proteomes" id="UP000886998"/>
    </source>
</evidence>
<gene>
    <name evidence="1" type="primary">AVEN_172817_1</name>
    <name evidence="1" type="ORF">TNIN_95941</name>
</gene>
<keyword evidence="2" id="KW-1185">Reference proteome</keyword>
<comment type="caution">
    <text evidence="1">The sequence shown here is derived from an EMBL/GenBank/DDBJ whole genome shotgun (WGS) entry which is preliminary data.</text>
</comment>
<name>A0A8X6KEN4_9ARAC</name>
<organism evidence="1 2">
    <name type="scientific">Trichonephila inaurata madagascariensis</name>
    <dbReference type="NCBI Taxonomy" id="2747483"/>
    <lineage>
        <taxon>Eukaryota</taxon>
        <taxon>Metazoa</taxon>
        <taxon>Ecdysozoa</taxon>
        <taxon>Arthropoda</taxon>
        <taxon>Chelicerata</taxon>
        <taxon>Arachnida</taxon>
        <taxon>Araneae</taxon>
        <taxon>Araneomorphae</taxon>
        <taxon>Entelegynae</taxon>
        <taxon>Araneoidea</taxon>
        <taxon>Nephilidae</taxon>
        <taxon>Trichonephila</taxon>
        <taxon>Trichonephila inaurata</taxon>
    </lineage>
</organism>
<dbReference type="EMBL" id="BMAV01025678">
    <property type="protein sequence ID" value="GFS43686.1"/>
    <property type="molecule type" value="Genomic_DNA"/>
</dbReference>
<sequence>MQLAMVDLFDVSLPTVCRVEHRVSEAIASLLPDFIHLPVNREECETVSRKFFNIAEFPKVIGVLDGTFVCLSCLLVVKTQKGFAVKKKLLCIKCADNCEC</sequence>